<accession>A0A9P4SI54</accession>
<dbReference type="GO" id="GO:0005634">
    <property type="term" value="C:nucleus"/>
    <property type="evidence" value="ECO:0007669"/>
    <property type="project" value="TreeGrafter"/>
</dbReference>
<dbReference type="GO" id="GO:0005694">
    <property type="term" value="C:chromosome"/>
    <property type="evidence" value="ECO:0007669"/>
    <property type="project" value="TreeGrafter"/>
</dbReference>
<dbReference type="Proteomes" id="UP000799429">
    <property type="component" value="Unassembled WGS sequence"/>
</dbReference>
<dbReference type="PANTHER" id="PTHR45991">
    <property type="entry name" value="PACHYTENE CHECKPOINT PROTEIN 2"/>
    <property type="match status" value="1"/>
</dbReference>
<dbReference type="FunFam" id="3.40.50.300:FF:001494">
    <property type="entry name" value="Pachytene checkpoint component Pch2"/>
    <property type="match status" value="1"/>
</dbReference>
<dbReference type="Pfam" id="PF23242">
    <property type="entry name" value="AAA_lid_TRIP13_C"/>
    <property type="match status" value="1"/>
</dbReference>
<keyword evidence="4" id="KW-0469">Meiosis</keyword>
<feature type="domain" description="AAA+ ATPase" evidence="6">
    <location>
        <begin position="66"/>
        <end position="218"/>
    </location>
</feature>
<dbReference type="InterPro" id="IPR003959">
    <property type="entry name" value="ATPase_AAA_core"/>
</dbReference>
<dbReference type="OrthoDB" id="5925at2759"/>
<dbReference type="InterPro" id="IPR003593">
    <property type="entry name" value="AAA+_ATPase"/>
</dbReference>
<evidence type="ECO:0000256" key="1">
    <source>
        <dbReference type="ARBA" id="ARBA00007271"/>
    </source>
</evidence>
<keyword evidence="2 5" id="KW-0547">Nucleotide-binding</keyword>
<dbReference type="PANTHER" id="PTHR45991:SF1">
    <property type="entry name" value="PACHYTENE CHECKPOINT PROTEIN 2 HOMOLOG"/>
    <property type="match status" value="1"/>
</dbReference>
<dbReference type="InterPro" id="IPR001270">
    <property type="entry name" value="ClpA/B"/>
</dbReference>
<name>A0A9P4SI54_9PEZI</name>
<dbReference type="InterPro" id="IPR044539">
    <property type="entry name" value="Pch2-like"/>
</dbReference>
<dbReference type="EMBL" id="MU006089">
    <property type="protein sequence ID" value="KAF2842689.1"/>
    <property type="molecule type" value="Genomic_DNA"/>
</dbReference>
<gene>
    <name evidence="7" type="ORF">M501DRAFT_965277</name>
</gene>
<dbReference type="SUPFAM" id="SSF52540">
    <property type="entry name" value="P-loop containing nucleoside triphosphate hydrolases"/>
    <property type="match status" value="1"/>
</dbReference>
<dbReference type="AlphaFoldDB" id="A0A9P4SI54"/>
<dbReference type="GO" id="GO:0007131">
    <property type="term" value="P:reciprocal meiotic recombination"/>
    <property type="evidence" value="ECO:0007669"/>
    <property type="project" value="TreeGrafter"/>
</dbReference>
<dbReference type="InterPro" id="IPR058249">
    <property type="entry name" value="Pch2_C"/>
</dbReference>
<dbReference type="GO" id="GO:0051598">
    <property type="term" value="P:meiotic recombination checkpoint signaling"/>
    <property type="evidence" value="ECO:0007669"/>
    <property type="project" value="TreeGrafter"/>
</dbReference>
<dbReference type="GO" id="GO:0005524">
    <property type="term" value="F:ATP binding"/>
    <property type="evidence" value="ECO:0007669"/>
    <property type="project" value="UniProtKB-KW"/>
</dbReference>
<dbReference type="Pfam" id="PF00004">
    <property type="entry name" value="AAA"/>
    <property type="match status" value="1"/>
</dbReference>
<sequence>MKSSNREEEEETNVRARITRLPSKALVDLWETLIYDEPIPARLLRYITRMMTLMKNPDLKQNIVNWNRLLLLHGPPGTGKTTLCRALAQKLAIRLGKYFTRSRLVELNSHLLLSKWFGESSKLVERLFENVQTIADDDATLVCVIIDEVETLTVSRDKAAHGSECGDAMRATNQLLTALDRLRGYSNVMVFCTSNLISTIDPAFLDRVDVKQHVPNPCRRATYDILRSCLNELIRCGLVTNGESVENETGETSNDEVSLLPVSGWELVDTPSIPTHTEMNVQYWNRPDSVPRKLWTICERCEGLSGRTLRRLPFLALALHTNDDHCNIQEALTALSISVGEELHGSIKKDLGT</sequence>
<comment type="similarity">
    <text evidence="1">Belongs to the AAA ATPase family. PCH2 subfamily.</text>
</comment>
<evidence type="ECO:0000256" key="2">
    <source>
        <dbReference type="ARBA" id="ARBA00022741"/>
    </source>
</evidence>
<dbReference type="PRINTS" id="PR00300">
    <property type="entry name" value="CLPPROTEASEA"/>
</dbReference>
<dbReference type="SMART" id="SM00382">
    <property type="entry name" value="AAA"/>
    <property type="match status" value="1"/>
</dbReference>
<keyword evidence="3 5" id="KW-0067">ATP-binding</keyword>
<evidence type="ECO:0000256" key="4">
    <source>
        <dbReference type="ARBA" id="ARBA00023254"/>
    </source>
</evidence>
<proteinExistence type="inferred from homology"/>
<organism evidence="7 8">
    <name type="scientific">Patellaria atrata CBS 101060</name>
    <dbReference type="NCBI Taxonomy" id="1346257"/>
    <lineage>
        <taxon>Eukaryota</taxon>
        <taxon>Fungi</taxon>
        <taxon>Dikarya</taxon>
        <taxon>Ascomycota</taxon>
        <taxon>Pezizomycotina</taxon>
        <taxon>Dothideomycetes</taxon>
        <taxon>Dothideomycetes incertae sedis</taxon>
        <taxon>Patellariales</taxon>
        <taxon>Patellariaceae</taxon>
        <taxon>Patellaria</taxon>
    </lineage>
</organism>
<evidence type="ECO:0000259" key="6">
    <source>
        <dbReference type="SMART" id="SM00382"/>
    </source>
</evidence>
<dbReference type="InterPro" id="IPR003960">
    <property type="entry name" value="ATPase_AAA_CS"/>
</dbReference>
<comment type="caution">
    <text evidence="7">The sequence shown here is derived from an EMBL/GenBank/DDBJ whole genome shotgun (WGS) entry which is preliminary data.</text>
</comment>
<keyword evidence="8" id="KW-1185">Reference proteome</keyword>
<dbReference type="InterPro" id="IPR027417">
    <property type="entry name" value="P-loop_NTPase"/>
</dbReference>
<evidence type="ECO:0000313" key="8">
    <source>
        <dbReference type="Proteomes" id="UP000799429"/>
    </source>
</evidence>
<dbReference type="GO" id="GO:0016887">
    <property type="term" value="F:ATP hydrolysis activity"/>
    <property type="evidence" value="ECO:0007669"/>
    <property type="project" value="InterPro"/>
</dbReference>
<dbReference type="PROSITE" id="PS00674">
    <property type="entry name" value="AAA"/>
    <property type="match status" value="1"/>
</dbReference>
<evidence type="ECO:0000256" key="3">
    <source>
        <dbReference type="ARBA" id="ARBA00022840"/>
    </source>
</evidence>
<reference evidence="7" key="1">
    <citation type="journal article" date="2020" name="Stud. Mycol.">
        <title>101 Dothideomycetes genomes: a test case for predicting lifestyles and emergence of pathogens.</title>
        <authorList>
            <person name="Haridas S."/>
            <person name="Albert R."/>
            <person name="Binder M."/>
            <person name="Bloem J."/>
            <person name="Labutti K."/>
            <person name="Salamov A."/>
            <person name="Andreopoulos B."/>
            <person name="Baker S."/>
            <person name="Barry K."/>
            <person name="Bills G."/>
            <person name="Bluhm B."/>
            <person name="Cannon C."/>
            <person name="Castanera R."/>
            <person name="Culley D."/>
            <person name="Daum C."/>
            <person name="Ezra D."/>
            <person name="Gonzalez J."/>
            <person name="Henrissat B."/>
            <person name="Kuo A."/>
            <person name="Liang C."/>
            <person name="Lipzen A."/>
            <person name="Lutzoni F."/>
            <person name="Magnuson J."/>
            <person name="Mondo S."/>
            <person name="Nolan M."/>
            <person name="Ohm R."/>
            <person name="Pangilinan J."/>
            <person name="Park H.-J."/>
            <person name="Ramirez L."/>
            <person name="Alfaro M."/>
            <person name="Sun H."/>
            <person name="Tritt A."/>
            <person name="Yoshinaga Y."/>
            <person name="Zwiers L.-H."/>
            <person name="Turgeon B."/>
            <person name="Goodwin S."/>
            <person name="Spatafora J."/>
            <person name="Crous P."/>
            <person name="Grigoriev I."/>
        </authorList>
    </citation>
    <scope>NUCLEOTIDE SEQUENCE</scope>
    <source>
        <strain evidence="7">CBS 101060</strain>
    </source>
</reference>
<protein>
    <submittedName>
        <fullName evidence="7">AAA-domain-containing protein</fullName>
    </submittedName>
</protein>
<evidence type="ECO:0000313" key="7">
    <source>
        <dbReference type="EMBL" id="KAF2842689.1"/>
    </source>
</evidence>
<dbReference type="Gene3D" id="3.40.50.300">
    <property type="entry name" value="P-loop containing nucleotide triphosphate hydrolases"/>
    <property type="match status" value="1"/>
</dbReference>
<evidence type="ECO:0000256" key="5">
    <source>
        <dbReference type="RuleBase" id="RU003651"/>
    </source>
</evidence>